<feature type="chain" id="PRO_5021416446" description="Protein G-related albumin-binding (GA) module domain-containing protein" evidence="3">
    <location>
        <begin position="28"/>
        <end position="399"/>
    </location>
</feature>
<reference evidence="5 6" key="1">
    <citation type="submission" date="2019-06" db="EMBL/GenBank/DDBJ databases">
        <title>Mycoplasma falconis type strain whole genome sequence.</title>
        <authorList>
            <person name="Spergser J."/>
        </authorList>
    </citation>
    <scope>NUCLEOTIDE SEQUENCE [LARGE SCALE GENOMIC DNA]</scope>
    <source>
        <strain evidence="5 6">ATCC 51372</strain>
    </source>
</reference>
<proteinExistence type="predicted"/>
<keyword evidence="3" id="KW-0732">Signal</keyword>
<organism evidence="5 6">
    <name type="scientific">[Mycoplasma] falconis</name>
    <dbReference type="NCBI Taxonomy" id="92403"/>
    <lineage>
        <taxon>Bacteria</taxon>
        <taxon>Bacillati</taxon>
        <taxon>Mycoplasmatota</taxon>
        <taxon>Mycoplasmoidales</taxon>
        <taxon>Metamycoplasmataceae</taxon>
        <taxon>Metamycoplasma</taxon>
    </lineage>
</organism>
<evidence type="ECO:0000256" key="3">
    <source>
        <dbReference type="SAM" id="SignalP"/>
    </source>
</evidence>
<accession>A0A501XCJ2</accession>
<feature type="domain" description="Protein G-related albumin-binding (GA) module" evidence="4">
    <location>
        <begin position="210"/>
        <end position="256"/>
    </location>
</feature>
<evidence type="ECO:0000259" key="4">
    <source>
        <dbReference type="Pfam" id="PF01468"/>
    </source>
</evidence>
<feature type="coiled-coil region" evidence="1">
    <location>
        <begin position="202"/>
        <end position="229"/>
    </location>
</feature>
<dbReference type="EMBL" id="VFSS01000001">
    <property type="protein sequence ID" value="TPE58077.1"/>
    <property type="molecule type" value="Genomic_DNA"/>
</dbReference>
<keyword evidence="2" id="KW-1133">Transmembrane helix</keyword>
<evidence type="ECO:0000256" key="1">
    <source>
        <dbReference type="SAM" id="Coils"/>
    </source>
</evidence>
<dbReference type="InterPro" id="IPR002988">
    <property type="entry name" value="GA_module"/>
</dbReference>
<gene>
    <name evidence="5" type="ORF">FJO69_00515</name>
</gene>
<dbReference type="RefSeq" id="WP_140781050.1">
    <property type="nucleotide sequence ID" value="NZ_VFSS01000001.1"/>
</dbReference>
<feature type="coiled-coil region" evidence="1">
    <location>
        <begin position="23"/>
        <end position="83"/>
    </location>
</feature>
<keyword evidence="2" id="KW-0472">Membrane</keyword>
<dbReference type="Proteomes" id="UP000319776">
    <property type="component" value="Unassembled WGS sequence"/>
</dbReference>
<dbReference type="AlphaFoldDB" id="A0A501XCJ2"/>
<evidence type="ECO:0000313" key="6">
    <source>
        <dbReference type="Proteomes" id="UP000319776"/>
    </source>
</evidence>
<keyword evidence="1" id="KW-0175">Coiled coil</keyword>
<name>A0A501XCJ2_9BACT</name>
<dbReference type="Gene3D" id="1.20.120.1850">
    <property type="entry name" value="Ebh helix bundles repeating unit (S and A modules)"/>
    <property type="match status" value="1"/>
</dbReference>
<feature type="signal peptide" evidence="3">
    <location>
        <begin position="1"/>
        <end position="27"/>
    </location>
</feature>
<dbReference type="SUPFAM" id="SSF46997">
    <property type="entry name" value="Bacterial immunoglobulin/albumin-binding domains"/>
    <property type="match status" value="1"/>
</dbReference>
<protein>
    <recommendedName>
        <fullName evidence="4">Protein G-related albumin-binding (GA) module domain-containing protein</fullName>
    </recommendedName>
</protein>
<dbReference type="Pfam" id="PF01468">
    <property type="entry name" value="GA"/>
    <property type="match status" value="1"/>
</dbReference>
<comment type="caution">
    <text evidence="5">The sequence shown here is derived from an EMBL/GenBank/DDBJ whole genome shotgun (WGS) entry which is preliminary data.</text>
</comment>
<keyword evidence="2" id="KW-0812">Transmembrane</keyword>
<sequence>MKIKKLIFSSLSLTSLSLPVVALSALASNEDNLEDKKQQLNKKINESTEIFNYQKNDFQKQLENANSENINQLENQINQAHENGITPFLQNIYKPFAPTAGLQGVVPNFNQNQHFKNYVNQAKNDEDKNKLGLDVTKNLEILKDASTSIKQMVDFIDKDPKYLNSDQAFKDRLNKTYHDLILASTGTDFASVKALQSELTKLKNETNGEARLKQEKEKAIKEIKENSNLSNLQKETFEKEINSINNISDLEKKVQELSISINYLLEIKFLAETFSGYPDGNLHEYVKSVSFLATRFTNPKEILALLNQIKSRVIPGYVPMANFDTHTKVPVPETHDGLINYPNSKTTYEENRSFPWLAIVVVFVLLLLFGIIGGVFVSKYKNKIKKVNKEEINSEDKKE</sequence>
<evidence type="ECO:0000256" key="2">
    <source>
        <dbReference type="SAM" id="Phobius"/>
    </source>
</evidence>
<dbReference type="InterPro" id="IPR009063">
    <property type="entry name" value="Ig/albumin-bd_sf"/>
</dbReference>
<feature type="transmembrane region" description="Helical" evidence="2">
    <location>
        <begin position="354"/>
        <end position="377"/>
    </location>
</feature>
<evidence type="ECO:0000313" key="5">
    <source>
        <dbReference type="EMBL" id="TPE58077.1"/>
    </source>
</evidence>
<keyword evidence="6" id="KW-1185">Reference proteome</keyword>